<dbReference type="EMBL" id="PGGS01000333">
    <property type="protein sequence ID" value="PNH05117.1"/>
    <property type="molecule type" value="Genomic_DNA"/>
</dbReference>
<dbReference type="InterPro" id="IPR011831">
    <property type="entry name" value="ADP-Glc_PPase"/>
</dbReference>
<accession>A0A2J7ZXX8</accession>
<dbReference type="OrthoDB" id="1733332at2759"/>
<dbReference type="Proteomes" id="UP000236333">
    <property type="component" value="Unassembled WGS sequence"/>
</dbReference>
<keyword evidence="7" id="KW-0547">Nucleotide-binding</keyword>
<keyword evidence="4" id="KW-0021">Allosteric enzyme</keyword>
<gene>
    <name evidence="9" type="ORF">TSOC_008658</name>
</gene>
<protein>
    <recommendedName>
        <fullName evidence="3">glucose-1-phosphate adenylyltransferase</fullName>
        <ecNumber evidence="3">2.7.7.27</ecNumber>
    </recommendedName>
</protein>
<dbReference type="GO" id="GO:0000166">
    <property type="term" value="F:nucleotide binding"/>
    <property type="evidence" value="ECO:0007669"/>
    <property type="project" value="UniProtKB-KW"/>
</dbReference>
<dbReference type="SUPFAM" id="SSF53448">
    <property type="entry name" value="Nucleotide-diphospho-sugar transferases"/>
    <property type="match status" value="1"/>
</dbReference>
<dbReference type="PANTHER" id="PTHR43523:SF12">
    <property type="entry name" value="GLUCOSE-1-PHOSPHATE ADENYLYLTRANSFERASE LARGE SUBUNIT 1, CHLOROPLASTIC-RELATED"/>
    <property type="match status" value="1"/>
</dbReference>
<keyword evidence="5 9" id="KW-0808">Transferase</keyword>
<dbReference type="EC" id="2.7.7.27" evidence="3"/>
<evidence type="ECO:0000256" key="4">
    <source>
        <dbReference type="ARBA" id="ARBA00022533"/>
    </source>
</evidence>
<dbReference type="InterPro" id="IPR029044">
    <property type="entry name" value="Nucleotide-diphossugar_trans"/>
</dbReference>
<sequence>MTGMLLRPARVGTPRRTKTAAAPAKTAATATAAAPLSRATRRPPPSLPRPPSPPLSITQASRHGHRGVVGGLAVAPQPPRTGGGSSRGLTAAATAGMSAGDCAVSAAAAAIVLEVELEVTEDKAKSCTLIDIPLSNCLNGTINKIFVLTQYNSQSLNRYITRTYGLGGGVPLGGDGFVEHFRLSEEEAAAVGAPYIASTGMYVFNKKLLLKLLQDNPRAHSFGADVLPLVLPAAAELSRENERRLEAKRLRPELACTLLPDKVGVGLRVYGVLWG</sequence>
<feature type="compositionally biased region" description="Pro residues" evidence="8">
    <location>
        <begin position="42"/>
        <end position="54"/>
    </location>
</feature>
<dbReference type="GO" id="GO:0008878">
    <property type="term" value="F:glucose-1-phosphate adenylyltransferase activity"/>
    <property type="evidence" value="ECO:0007669"/>
    <property type="project" value="UniProtKB-EC"/>
</dbReference>
<comment type="caution">
    <text evidence="9">The sequence shown here is derived from an EMBL/GenBank/DDBJ whole genome shotgun (WGS) entry which is preliminary data.</text>
</comment>
<proteinExistence type="inferred from homology"/>
<comment type="catalytic activity">
    <reaction evidence="1">
        <text>alpha-D-glucose 1-phosphate + ATP + H(+) = ADP-alpha-D-glucose + diphosphate</text>
        <dbReference type="Rhea" id="RHEA:12120"/>
        <dbReference type="ChEBI" id="CHEBI:15378"/>
        <dbReference type="ChEBI" id="CHEBI:30616"/>
        <dbReference type="ChEBI" id="CHEBI:33019"/>
        <dbReference type="ChEBI" id="CHEBI:57498"/>
        <dbReference type="ChEBI" id="CHEBI:58601"/>
        <dbReference type="EC" id="2.7.7.27"/>
    </reaction>
</comment>
<feature type="region of interest" description="Disordered" evidence="8">
    <location>
        <begin position="1"/>
        <end position="90"/>
    </location>
</feature>
<evidence type="ECO:0000256" key="5">
    <source>
        <dbReference type="ARBA" id="ARBA00022679"/>
    </source>
</evidence>
<evidence type="ECO:0000256" key="3">
    <source>
        <dbReference type="ARBA" id="ARBA00012460"/>
    </source>
</evidence>
<dbReference type="GO" id="GO:0005978">
    <property type="term" value="P:glycogen biosynthetic process"/>
    <property type="evidence" value="ECO:0007669"/>
    <property type="project" value="InterPro"/>
</dbReference>
<feature type="compositionally biased region" description="Low complexity" evidence="8">
    <location>
        <begin position="19"/>
        <end position="38"/>
    </location>
</feature>
<dbReference type="AlphaFoldDB" id="A0A2J7ZXX8"/>
<evidence type="ECO:0000313" key="9">
    <source>
        <dbReference type="EMBL" id="PNH05117.1"/>
    </source>
</evidence>
<dbReference type="PANTHER" id="PTHR43523">
    <property type="entry name" value="GLUCOSE-1-PHOSPHATE ADENYLYLTRANSFERASE-RELATED"/>
    <property type="match status" value="1"/>
</dbReference>
<evidence type="ECO:0000256" key="1">
    <source>
        <dbReference type="ARBA" id="ARBA00000956"/>
    </source>
</evidence>
<evidence type="ECO:0000313" key="10">
    <source>
        <dbReference type="Proteomes" id="UP000236333"/>
    </source>
</evidence>
<name>A0A2J7ZXX8_9CHLO</name>
<evidence type="ECO:0000256" key="6">
    <source>
        <dbReference type="ARBA" id="ARBA00022695"/>
    </source>
</evidence>
<organism evidence="9 10">
    <name type="scientific">Tetrabaena socialis</name>
    <dbReference type="NCBI Taxonomy" id="47790"/>
    <lineage>
        <taxon>Eukaryota</taxon>
        <taxon>Viridiplantae</taxon>
        <taxon>Chlorophyta</taxon>
        <taxon>core chlorophytes</taxon>
        <taxon>Chlorophyceae</taxon>
        <taxon>CS clade</taxon>
        <taxon>Chlamydomonadales</taxon>
        <taxon>Tetrabaenaceae</taxon>
        <taxon>Tetrabaena</taxon>
    </lineage>
</organism>
<evidence type="ECO:0000256" key="2">
    <source>
        <dbReference type="ARBA" id="ARBA00010443"/>
    </source>
</evidence>
<keyword evidence="10" id="KW-1185">Reference proteome</keyword>
<reference evidence="9 10" key="1">
    <citation type="journal article" date="2017" name="Mol. Biol. Evol.">
        <title>The 4-celled Tetrabaena socialis nuclear genome reveals the essential components for genetic control of cell number at the origin of multicellularity in the volvocine lineage.</title>
        <authorList>
            <person name="Featherston J."/>
            <person name="Arakaki Y."/>
            <person name="Hanschen E.R."/>
            <person name="Ferris P.J."/>
            <person name="Michod R.E."/>
            <person name="Olson B.J.S.C."/>
            <person name="Nozaki H."/>
            <person name="Durand P.M."/>
        </authorList>
    </citation>
    <scope>NUCLEOTIDE SEQUENCE [LARGE SCALE GENOMIC DNA]</scope>
    <source>
        <strain evidence="9 10">NIES-571</strain>
    </source>
</reference>
<evidence type="ECO:0000256" key="8">
    <source>
        <dbReference type="SAM" id="MobiDB-lite"/>
    </source>
</evidence>
<evidence type="ECO:0000256" key="7">
    <source>
        <dbReference type="ARBA" id="ARBA00022741"/>
    </source>
</evidence>
<comment type="similarity">
    <text evidence="2">Belongs to the bacterial/plant glucose-1-phosphate adenylyltransferase family.</text>
</comment>
<keyword evidence="6 9" id="KW-0548">Nucleotidyltransferase</keyword>
<dbReference type="Gene3D" id="3.90.550.10">
    <property type="entry name" value="Spore Coat Polysaccharide Biosynthesis Protein SpsA, Chain A"/>
    <property type="match status" value="2"/>
</dbReference>